<dbReference type="PANTHER" id="PTHR42059">
    <property type="entry name" value="TNT DOMAIN-CONTAINING PROTEIN"/>
    <property type="match status" value="1"/>
</dbReference>
<dbReference type="InterPro" id="IPR053024">
    <property type="entry name" value="Fungal_surface_NADase"/>
</dbReference>
<organism evidence="4 5">
    <name type="scientific">Actinoalloteichus hymeniacidonis</name>
    <dbReference type="NCBI Taxonomy" id="340345"/>
    <lineage>
        <taxon>Bacteria</taxon>
        <taxon>Bacillati</taxon>
        <taxon>Actinomycetota</taxon>
        <taxon>Actinomycetes</taxon>
        <taxon>Pseudonocardiales</taxon>
        <taxon>Pseudonocardiaceae</taxon>
        <taxon>Actinoalloteichus</taxon>
    </lineage>
</organism>
<feature type="compositionally biased region" description="Gly residues" evidence="1">
    <location>
        <begin position="213"/>
        <end position="228"/>
    </location>
</feature>
<keyword evidence="5" id="KW-1185">Reference proteome</keyword>
<dbReference type="Gene3D" id="1.10.287.1060">
    <property type="entry name" value="ESAT-6-like"/>
    <property type="match status" value="1"/>
</dbReference>
<feature type="region of interest" description="Disordered" evidence="1">
    <location>
        <begin position="284"/>
        <end position="547"/>
    </location>
</feature>
<evidence type="ECO:0000256" key="1">
    <source>
        <dbReference type="SAM" id="MobiDB-lite"/>
    </source>
</evidence>
<dbReference type="PANTHER" id="PTHR42059:SF1">
    <property type="entry name" value="TNT DOMAIN-CONTAINING PROTEIN"/>
    <property type="match status" value="1"/>
</dbReference>
<gene>
    <name evidence="4" type="ORF">TL08_23575</name>
</gene>
<feature type="region of interest" description="Disordered" evidence="1">
    <location>
        <begin position="645"/>
        <end position="701"/>
    </location>
</feature>
<dbReference type="GO" id="GO:0050135">
    <property type="term" value="F:NADP+ nucleosidase activity"/>
    <property type="evidence" value="ECO:0007669"/>
    <property type="project" value="InterPro"/>
</dbReference>
<feature type="compositionally biased region" description="Gly residues" evidence="1">
    <location>
        <begin position="515"/>
        <end position="547"/>
    </location>
</feature>
<dbReference type="Pfam" id="PF25547">
    <property type="entry name" value="WXG100_2"/>
    <property type="match status" value="1"/>
</dbReference>
<dbReference type="EMBL" id="CP014859">
    <property type="protein sequence ID" value="AOS65495.1"/>
    <property type="molecule type" value="Genomic_DNA"/>
</dbReference>
<name>A0AAC9HVZ2_9PSEU</name>
<evidence type="ECO:0000259" key="2">
    <source>
        <dbReference type="Pfam" id="PF14021"/>
    </source>
</evidence>
<dbReference type="Proteomes" id="UP000095210">
    <property type="component" value="Chromosome"/>
</dbReference>
<protein>
    <submittedName>
        <fullName evidence="4">DUF4237 family protein</fullName>
    </submittedName>
</protein>
<feature type="compositionally biased region" description="Pro residues" evidence="1">
    <location>
        <begin position="387"/>
        <end position="416"/>
    </location>
</feature>
<feature type="compositionally biased region" description="Low complexity" evidence="1">
    <location>
        <begin position="503"/>
        <end position="513"/>
    </location>
</feature>
<sequence>MGIELPPELADVAQRAGVYWPSADEEKMRTAAAAWRAAGTAVDTAGTDADSAATSVFDGFEGEASDAARERWETFSSDEGRFRSIVRGCEEAAARLEFAADQIAATKVEIIRRLVLLAVKVDAAEQSGIDGDASAEAELETLFAGAQAEFEEVNGTLASAVEVESGDALPEFSSASGDLSAFRPEGGTAGQLLDPQLAELLGLDPDSLVPGLGPDGLGGEGLFPGGPGSDRDGSPILGGDGFGNNGFGSDDEDSLGLSGLVDSMVDSGELSENEADQLAENRGFTWGEDLVEEQENLGASNPSPSDLRDLDPESTGPIPMGVIDDVANTALHAGDPGPGTPPGGQAGFTHPSAGAGVGPAAPGPSNGSGYSGPSIPDPPSSGSGERPAPPSLTPSFAGPPPEAAPAPAPTPRPDFAPPGQQANPAPPAPSAPAPSAPGGSAPPSGGAQPSAPAPAPGRPMPTIPAPGGGFGIPGGTPAPSMPGAPVPPSAPIAGGGPGPVAPAPGGAPVAPGAPGAPGGPVGGPPAGSKLGGMPGFGGPVGGPIGAGGPALGGTPGVGPAPGMGGAPAGGMVVGGGPVVGHMAGNAMPGKAAPMAPAGDMFGGPAMGADHGAAGRPVRPQQVDAELLAFTMSLFPLGHMPVPSARPARQLPVPPRETDFAPGIRFPPQDHPQSDLVDLRQSSGRDNEPTGVEENGCPARLREGHDSLGDLNERVWDRRFLVRAAPSDHSGPAEYAWPPGELFREGAADPAGSEAAILPVGTRLDRLGTPHGRVFAEADTKFAARSLPPEYADRPYTQYVVQKPLPAWRAVSAPWFAQPGGGLRFRLTQSAVELVQAGYLAVDETASTARVSATVSDLVQTVPQA</sequence>
<dbReference type="AlphaFoldDB" id="A0AAC9HVZ2"/>
<evidence type="ECO:0000259" key="3">
    <source>
        <dbReference type="Pfam" id="PF25547"/>
    </source>
</evidence>
<evidence type="ECO:0000313" key="4">
    <source>
        <dbReference type="EMBL" id="AOS65495.1"/>
    </source>
</evidence>
<accession>A0AAC9HVZ2</accession>
<reference evidence="5" key="1">
    <citation type="submission" date="2016-03" db="EMBL/GenBank/DDBJ databases">
        <title>Complete genome sequence of the type strain Actinoalloteichus hymeniacidonis DSM 45092.</title>
        <authorList>
            <person name="Schaffert L."/>
            <person name="Albersmeier A."/>
            <person name="Winkler A."/>
            <person name="Kalinowski J."/>
            <person name="Zotchev S."/>
            <person name="Ruckert C."/>
        </authorList>
    </citation>
    <scope>NUCLEOTIDE SEQUENCE [LARGE SCALE GENOMIC DNA]</scope>
    <source>
        <strain evidence="5">HPA177(T) (DSM 45092(T))</strain>
    </source>
</reference>
<feature type="compositionally biased region" description="Low complexity" evidence="1">
    <location>
        <begin position="351"/>
        <end position="384"/>
    </location>
</feature>
<feature type="compositionally biased region" description="Gly residues" evidence="1">
    <location>
        <begin position="236"/>
        <end position="246"/>
    </location>
</feature>
<proteinExistence type="predicted"/>
<dbReference type="Pfam" id="PF14021">
    <property type="entry name" value="TNT"/>
    <property type="match status" value="1"/>
</dbReference>
<dbReference type="RefSeq" id="WP_069852127.1">
    <property type="nucleotide sequence ID" value="NZ_CP014859.1"/>
</dbReference>
<feature type="compositionally biased region" description="Low complexity" evidence="1">
    <location>
        <begin position="436"/>
        <end position="450"/>
    </location>
</feature>
<feature type="region of interest" description="Disordered" evidence="1">
    <location>
        <begin position="209"/>
        <end position="259"/>
    </location>
</feature>
<evidence type="ECO:0000313" key="5">
    <source>
        <dbReference type="Proteomes" id="UP000095210"/>
    </source>
</evidence>
<dbReference type="KEGG" id="ahm:TL08_23575"/>
<feature type="domain" description="Outer membrane channel protein CpnT-like N-terminal" evidence="3">
    <location>
        <begin position="17"/>
        <end position="123"/>
    </location>
</feature>
<feature type="compositionally biased region" description="Pro residues" evidence="1">
    <location>
        <begin position="424"/>
        <end position="435"/>
    </location>
</feature>
<dbReference type="InterPro" id="IPR025331">
    <property type="entry name" value="TNT"/>
</dbReference>
<feature type="domain" description="TNT" evidence="2">
    <location>
        <begin position="757"/>
        <end position="840"/>
    </location>
</feature>
<feature type="compositionally biased region" description="Pro residues" evidence="1">
    <location>
        <begin position="479"/>
        <end position="490"/>
    </location>
</feature>
<dbReference type="InterPro" id="IPR057746">
    <property type="entry name" value="CpnT-like_N"/>
</dbReference>
<feature type="compositionally biased region" description="Pro residues" evidence="1">
    <location>
        <begin position="451"/>
        <end position="464"/>
    </location>
</feature>